<evidence type="ECO:0000313" key="2">
    <source>
        <dbReference type="EMBL" id="ADN75783.1"/>
    </source>
</evidence>
<sequence>MSDQTHRPEALLELLAKAFDGEQDKALEWFDSPVPALGGRTPAALYKSEDPSD</sequence>
<evidence type="ECO:0000313" key="3">
    <source>
        <dbReference type="Proteomes" id="UP000006683"/>
    </source>
</evidence>
<dbReference type="GeneID" id="67184079"/>
<feature type="domain" description="Antitoxin Xre/MbcA/ParS-like toxin-binding" evidence="1">
    <location>
        <begin position="19"/>
        <end position="49"/>
    </location>
</feature>
<dbReference type="OrthoDB" id="8595277at2"/>
<dbReference type="HOGENOM" id="CLU_3061751_0_0_6"/>
<evidence type="ECO:0000259" key="1">
    <source>
        <dbReference type="Pfam" id="PF09722"/>
    </source>
</evidence>
<dbReference type="Proteomes" id="UP000006683">
    <property type="component" value="Chromosome"/>
</dbReference>
<organism evidence="2 3">
    <name type="scientific">Ferrimonas balearica (strain DSM 9799 / CCM 4581 / KCTC 23876 / PAT)</name>
    <dbReference type="NCBI Taxonomy" id="550540"/>
    <lineage>
        <taxon>Bacteria</taxon>
        <taxon>Pseudomonadati</taxon>
        <taxon>Pseudomonadota</taxon>
        <taxon>Gammaproteobacteria</taxon>
        <taxon>Alteromonadales</taxon>
        <taxon>Ferrimonadaceae</taxon>
        <taxon>Ferrimonas</taxon>
    </lineage>
</organism>
<proteinExistence type="predicted"/>
<dbReference type="Pfam" id="PF09722">
    <property type="entry name" value="Xre_MbcA_ParS_C"/>
    <property type="match status" value="1"/>
</dbReference>
<gene>
    <name evidence="2" type="ordered locus">Fbal_1579</name>
</gene>
<name>E1SPY8_FERBD</name>
<protein>
    <recommendedName>
        <fullName evidence="1">Antitoxin Xre/MbcA/ParS-like toxin-binding domain-containing protein</fullName>
    </recommendedName>
</protein>
<dbReference type="AlphaFoldDB" id="E1SPY8"/>
<dbReference type="RefSeq" id="WP_013345089.1">
    <property type="nucleotide sequence ID" value="NC_014541.1"/>
</dbReference>
<dbReference type="KEGG" id="fbl:Fbal_1579"/>
<dbReference type="InterPro" id="IPR024467">
    <property type="entry name" value="Xre/MbcA/ParS-like_toxin-bd"/>
</dbReference>
<accession>E1SPY8</accession>
<reference evidence="2 3" key="1">
    <citation type="journal article" date="2010" name="Stand. Genomic Sci.">
        <title>Complete genome sequence of Ferrimonas balearica type strain (PAT).</title>
        <authorList>
            <person name="Nolan M."/>
            <person name="Sikorski J."/>
            <person name="Davenport K."/>
            <person name="Lucas S."/>
            <person name="Glavina Del Rio T."/>
            <person name="Tice H."/>
            <person name="Cheng J."/>
            <person name="Goodwin L."/>
            <person name="Pitluck S."/>
            <person name="Liolios K."/>
            <person name="Ivanova N."/>
            <person name="Mavromatis K."/>
            <person name="Ovchinnikova G."/>
            <person name="Pati A."/>
            <person name="Chen A."/>
            <person name="Palaniappan K."/>
            <person name="Land M."/>
            <person name="Hauser L."/>
            <person name="Chang Y."/>
            <person name="Jeffries C."/>
            <person name="Tapia R."/>
            <person name="Brettin T."/>
            <person name="Detter J."/>
            <person name="Han C."/>
            <person name="Yasawong M."/>
            <person name="Rohde M."/>
            <person name="Tindall B."/>
            <person name="Goker M."/>
            <person name="Woyke T."/>
            <person name="Bristow J."/>
            <person name="Eisen J."/>
            <person name="Markowitz V."/>
            <person name="Hugenholtz P."/>
            <person name="Kyrpides N."/>
            <person name="Klenk H."/>
            <person name="Lapidus A."/>
        </authorList>
    </citation>
    <scope>NUCLEOTIDE SEQUENCE [LARGE SCALE GENOMIC DNA]</scope>
    <source>
        <strain evidence="3">DSM 9799 / CCM 4581 / KCTC 23876 / PAT</strain>
    </source>
</reference>
<keyword evidence="3" id="KW-1185">Reference proteome</keyword>
<dbReference type="EMBL" id="CP002209">
    <property type="protein sequence ID" value="ADN75783.1"/>
    <property type="molecule type" value="Genomic_DNA"/>
</dbReference>